<feature type="domain" description="Glycosyltransferase 2-like" evidence="6">
    <location>
        <begin position="3"/>
        <end position="111"/>
    </location>
</feature>
<evidence type="ECO:0000256" key="2">
    <source>
        <dbReference type="ARBA" id="ARBA00022475"/>
    </source>
</evidence>
<dbReference type="CAZy" id="GT2">
    <property type="family name" value="Glycosyltransferase Family 2"/>
</dbReference>
<dbReference type="KEGG" id="wsu:WS0653"/>
<dbReference type="GO" id="GO:0016757">
    <property type="term" value="F:glycosyltransferase activity"/>
    <property type="evidence" value="ECO:0007669"/>
    <property type="project" value="UniProtKB-KW"/>
</dbReference>
<dbReference type="EMBL" id="BX571658">
    <property type="protein sequence ID" value="CAE09784.1"/>
    <property type="molecule type" value="Genomic_DNA"/>
</dbReference>
<dbReference type="HOGENOM" id="CLU_025996_17_3_7"/>
<evidence type="ECO:0000259" key="6">
    <source>
        <dbReference type="Pfam" id="PF00535"/>
    </source>
</evidence>
<organism evidence="8">
    <name type="scientific">Wolinella succinogenes (strain ATCC 29543 / DSM 1740 / CCUG 13145 / JCM 31913 / LMG 7466 / NCTC 11488 / FDC 602W)</name>
    <name type="common">Vibrio succinogenes</name>
    <dbReference type="NCBI Taxonomy" id="273121"/>
    <lineage>
        <taxon>Bacteria</taxon>
        <taxon>Pseudomonadati</taxon>
        <taxon>Campylobacterota</taxon>
        <taxon>Epsilonproteobacteria</taxon>
        <taxon>Campylobacterales</taxon>
        <taxon>Helicobacteraceae</taxon>
        <taxon>Wolinella</taxon>
    </lineage>
</organism>
<keyword evidence="8" id="KW-1185">Reference proteome</keyword>
<dbReference type="Gene3D" id="3.90.550.10">
    <property type="entry name" value="Spore Coat Polysaccharide Biosynthesis Protein SpsA, Chain A"/>
    <property type="match status" value="1"/>
</dbReference>
<keyword evidence="2" id="KW-1003">Cell membrane</keyword>
<dbReference type="PANTHER" id="PTHR43646:SF2">
    <property type="entry name" value="GLYCOSYLTRANSFERASE 2-LIKE DOMAIN-CONTAINING PROTEIN"/>
    <property type="match status" value="1"/>
</dbReference>
<accession>Q7M9U9</accession>
<dbReference type="Pfam" id="PF00535">
    <property type="entry name" value="Glycos_transf_2"/>
    <property type="match status" value="1"/>
</dbReference>
<dbReference type="InterPro" id="IPR029044">
    <property type="entry name" value="Nucleotide-diphossugar_trans"/>
</dbReference>
<dbReference type="RefSeq" id="WP_011138584.1">
    <property type="nucleotide sequence ID" value="NC_005090.1"/>
</dbReference>
<dbReference type="CDD" id="cd02522">
    <property type="entry name" value="GT_2_like_a"/>
    <property type="match status" value="1"/>
</dbReference>
<evidence type="ECO:0000256" key="4">
    <source>
        <dbReference type="ARBA" id="ARBA00022679"/>
    </source>
</evidence>
<dbReference type="NCBIfam" id="TIGR04283">
    <property type="entry name" value="glyco_like_mftF"/>
    <property type="match status" value="1"/>
</dbReference>
<keyword evidence="4" id="KW-0808">Transferase</keyword>
<dbReference type="SUPFAM" id="SSF53448">
    <property type="entry name" value="Nucleotide-diphospho-sugar transferases"/>
    <property type="match status" value="1"/>
</dbReference>
<evidence type="ECO:0000313" key="7">
    <source>
        <dbReference type="EMBL" id="CAE09784.1"/>
    </source>
</evidence>
<evidence type="ECO:0000256" key="1">
    <source>
        <dbReference type="ARBA" id="ARBA00004236"/>
    </source>
</evidence>
<evidence type="ECO:0000256" key="5">
    <source>
        <dbReference type="ARBA" id="ARBA00023136"/>
    </source>
</evidence>
<proteinExistence type="predicted"/>
<evidence type="ECO:0000313" key="8">
    <source>
        <dbReference type="Proteomes" id="UP000000422"/>
    </source>
</evidence>
<dbReference type="STRING" id="273121.WS0653"/>
<keyword evidence="3" id="KW-0328">Glycosyltransferase</keyword>
<comment type="subcellular location">
    <subcellularLocation>
        <location evidence="1">Cell membrane</location>
    </subcellularLocation>
</comment>
<dbReference type="PANTHER" id="PTHR43646">
    <property type="entry name" value="GLYCOSYLTRANSFERASE"/>
    <property type="match status" value="1"/>
</dbReference>
<dbReference type="eggNOG" id="COG1215">
    <property type="taxonomic scope" value="Bacteria"/>
</dbReference>
<dbReference type="InterPro" id="IPR001173">
    <property type="entry name" value="Glyco_trans_2-like"/>
</dbReference>
<dbReference type="Proteomes" id="UP000000422">
    <property type="component" value="Chromosome"/>
</dbReference>
<reference evidence="7 8" key="1">
    <citation type="journal article" date="2003" name="Proc. Natl. Acad. Sci. U.S.A.">
        <title>Complete genome sequence and analysis of Wolinella succinogenes.</title>
        <authorList>
            <person name="Baar C."/>
            <person name="Eppinger M."/>
            <person name="Raddatz G."/>
            <person name="Simon JM."/>
            <person name="Lanz C."/>
            <person name="Klimmek O."/>
            <person name="Nandakumar R."/>
            <person name="Gross R."/>
            <person name="Rosinus A."/>
            <person name="Keller H."/>
            <person name="Jagtap P."/>
            <person name="Linke B."/>
            <person name="Meyer F."/>
            <person name="Lederer H."/>
            <person name="Schuster S.C."/>
        </authorList>
    </citation>
    <scope>NUCLEOTIDE SEQUENCE [LARGE SCALE GENOMIC DNA]</scope>
    <source>
        <strain evidence="8">ATCC 29543 / DSM 1740 / CCUG 13145 / JCM 31913 / LMG 7466 / NCTC 11488 / FDC 602W</strain>
    </source>
</reference>
<gene>
    <name evidence="7" type="ordered locus">WS0653</name>
</gene>
<dbReference type="InterPro" id="IPR026461">
    <property type="entry name" value="Trfase_2_rSAM/seldom_assoc"/>
</dbReference>
<dbReference type="AlphaFoldDB" id="Q7M9U9"/>
<sequence length="221" mass="24732">MISLIIPTHQESASINDHLRAYAPWVGDRLEIILVDSPREATLPLLDSTLPLKTLSAPQGRASQMNAGARIAQGEFLLFLHADTLLPKATPHLIQETLQRGYIAGSFSLGFDSPRLTLAILASLANLRTRFSGIPYGDQGLFVRQEDFWSVGGFPLEGFLEDVLLVQKLRARGKIAILKERVLTSPRRYEERGILRQALQNRLIMLLFTLGFSPSLLRRLY</sequence>
<name>Q7M9U9_WOLSU</name>
<evidence type="ECO:0000256" key="3">
    <source>
        <dbReference type="ARBA" id="ARBA00022676"/>
    </source>
</evidence>
<dbReference type="GO" id="GO:0005886">
    <property type="term" value="C:plasma membrane"/>
    <property type="evidence" value="ECO:0007669"/>
    <property type="project" value="UniProtKB-SubCell"/>
</dbReference>
<keyword evidence="5" id="KW-0472">Membrane</keyword>
<protein>
    <submittedName>
        <fullName evidence="7">ALL5102 PROTEIN</fullName>
    </submittedName>
</protein>